<keyword evidence="2" id="KW-1185">Reference proteome</keyword>
<gene>
    <name evidence="1" type="ORF">MJO63_15385</name>
</gene>
<accession>A0ABY3V9W3</accession>
<evidence type="ECO:0000313" key="2">
    <source>
        <dbReference type="Proteomes" id="UP001055253"/>
    </source>
</evidence>
<dbReference type="Proteomes" id="UP001055253">
    <property type="component" value="Chromosome"/>
</dbReference>
<protein>
    <submittedName>
        <fullName evidence="1">Uncharacterized protein</fullName>
    </submittedName>
</protein>
<proteinExistence type="predicted"/>
<dbReference type="EMBL" id="CP092429">
    <property type="protein sequence ID" value="ULP50463.1"/>
    <property type="molecule type" value="Genomic_DNA"/>
</dbReference>
<organism evidence="1 2">
    <name type="scientific">Mycobacterium ulcerans</name>
    <dbReference type="NCBI Taxonomy" id="1809"/>
    <lineage>
        <taxon>Bacteria</taxon>
        <taxon>Bacillati</taxon>
        <taxon>Actinomycetota</taxon>
        <taxon>Actinomycetes</taxon>
        <taxon>Mycobacteriales</taxon>
        <taxon>Mycobacteriaceae</taxon>
        <taxon>Mycobacterium</taxon>
        <taxon>Mycobacterium ulcerans group</taxon>
    </lineage>
</organism>
<name>A0ABY3V9W3_MYCUL</name>
<sequence>MDSKITGMVKDLADDGRRRGIYFLDAEDDRLRGRSLTVNSRQVTRAPALLISRLVSWGIVD</sequence>
<reference evidence="1" key="1">
    <citation type="submission" date="2022-08" db="EMBL/GenBank/DDBJ databases">
        <title>Whole genome sequencing of non-tuberculosis mycobacteria type-strains.</title>
        <authorList>
            <person name="Igarashi Y."/>
            <person name="Osugi A."/>
            <person name="Mitarai S."/>
        </authorList>
    </citation>
    <scope>NUCLEOTIDE SEQUENCE</scope>
    <source>
        <strain evidence="1">ATCC 19423</strain>
    </source>
</reference>
<evidence type="ECO:0000313" key="1">
    <source>
        <dbReference type="EMBL" id="ULP50463.1"/>
    </source>
</evidence>
<dbReference type="RefSeq" id="WP_071497639.1">
    <property type="nucleotide sequence ID" value="NZ_CP085200.1"/>
</dbReference>